<keyword evidence="1" id="KW-0677">Repeat</keyword>
<dbReference type="InterPro" id="IPR052025">
    <property type="entry name" value="Xyloglucanase_GH74"/>
</dbReference>
<evidence type="ECO:0000313" key="5">
    <source>
        <dbReference type="Proteomes" id="UP000029640"/>
    </source>
</evidence>
<feature type="signal peptide" evidence="2">
    <location>
        <begin position="1"/>
        <end position="23"/>
    </location>
</feature>
<keyword evidence="5" id="KW-1185">Reference proteome</keyword>
<dbReference type="Proteomes" id="UP000029640">
    <property type="component" value="Unassembled WGS sequence"/>
</dbReference>
<feature type="chain" id="PRO_5001912954" evidence="2">
    <location>
        <begin position="24"/>
        <end position="1093"/>
    </location>
</feature>
<dbReference type="CDD" id="cd15482">
    <property type="entry name" value="Sialidase_non-viral"/>
    <property type="match status" value="1"/>
</dbReference>
<dbReference type="STRING" id="1265313.HRUBRA_02709"/>
<dbReference type="PATRIC" id="fig|1265313.6.peg.2668"/>
<evidence type="ECO:0000256" key="1">
    <source>
        <dbReference type="ARBA" id="ARBA00022737"/>
    </source>
</evidence>
<feature type="domain" description="Sortilin N-terminal" evidence="3">
    <location>
        <begin position="129"/>
        <end position="254"/>
    </location>
</feature>
<protein>
    <submittedName>
        <fullName evidence="4">Glycosyl hydrolase, BNR repeat protein</fullName>
    </submittedName>
</protein>
<dbReference type="EMBL" id="AUVB01000085">
    <property type="protein sequence ID" value="KGE02731.1"/>
    <property type="molecule type" value="Genomic_DNA"/>
</dbReference>
<dbReference type="eggNOG" id="COG4447">
    <property type="taxonomic scope" value="Bacteria"/>
</dbReference>
<sequence>MIRRLTTALSLACLVAAAPLAGAAEAPGSAGEGNPFSGLGWRNIGPAFMSGRIADVAWDPTDHSVWYVGVGSGGVWKTSNAGTTWTPVFDEQPVYSIGSVAVDPGNPSRVWVGTGENVGGRHVGFGDGIYRSDDGGKSWQNMGLAESEHISTIVVHPEDPDTVWVAVQGPLWSPGGERGLYMTTDGGETWEKTLGGGEWTGVTDVVIDPRNPDVLYAATWQHHRTVAAYMGGGPESGLHRSEDGGRTWTRLEKGLPEGNMGKIGLAISPQDPDVVYAAIELDRRTGGVWRSADRGASWEKGADAVAGGTGPHYYQELYASPHRFDELYLVGVRVQKSTDGGKSFETMATQTQHSDIHAINFHPDDPEYLMMGTDGGLYESWDRGETWRFLANLPVTQYYKLALDDSEPFYNIYGGTQDNNTQGGPARTDNVHGIRNADWKVVLGADGHQPATEPGNPDILYAEWQQGNLNRIDLTTGETVYIQPQPAPGDPPERFNWDSPILVSPHQPTRLYYASQRVWRSDDRGDSWTAVSGDLTRNEKRVDLPLMEQTWGWDAPWDLFAMSMYNSITSLAESPLVEGLLYAGTDDGLIAVSEDGGENWRRLEVGKLPGVPERAFVNDIRADLHDPDTVYVALDNHKYGDFAPYLLVSRDRGKSWKSIVGDLPDKHLVWRLVQDHVRSELLFAATEFGVFFTIDAGRHWHELDGNMPTIPLRDIQIQRRENDLVAASFGRGFFVLDDYTPLRELTPEMLEAEATLFTPRDADWYHERGVLGSTRRGSQGDALYVADNPPFGAVLTYHLAEGFESREAQRQADEKARREAGKAITFPAWEALEAERRQAAPALELVIRDADGTVLRRVPAPAEKGFHRVAWDLRHPYTGSTETPNNWQGLPPRGFLVAPGKYSAELVLQKDGEARALAGPVSFAVERLYEGALEGAPVEEVAAFWKEVAAVEGQFSAARYALEDAFEAVDALETALERTPAAPGELDGQLHNLRQLLYGLDQGLNGHRSKQAIGADEVHRVGNWLAHAKMGVSNSSYGPTPAHRQSLGYAREALAPLREQLNDILKRDLPSLRSALLNAGAPWSMGQVVPSGE</sequence>
<gene>
    <name evidence="4" type="ORF">HRUBRA_02709</name>
</gene>
<dbReference type="AlphaFoldDB" id="A0A095XST6"/>
<dbReference type="Pfam" id="PF15902">
    <property type="entry name" value="Sortilin-Vps10"/>
    <property type="match status" value="2"/>
</dbReference>
<dbReference type="PANTHER" id="PTHR43739:SF5">
    <property type="entry name" value="EXO-ALPHA-SIALIDASE"/>
    <property type="match status" value="1"/>
</dbReference>
<dbReference type="GO" id="GO:0016787">
    <property type="term" value="F:hydrolase activity"/>
    <property type="evidence" value="ECO:0007669"/>
    <property type="project" value="UniProtKB-KW"/>
</dbReference>
<dbReference type="HOGENOM" id="CLU_004847_0_0_6"/>
<feature type="domain" description="Sortilin N-terminal" evidence="3">
    <location>
        <begin position="288"/>
        <end position="392"/>
    </location>
</feature>
<keyword evidence="2" id="KW-0732">Signal</keyword>
<organism evidence="4 5">
    <name type="scientific">Pseudohaliea rubra DSM 19751</name>
    <dbReference type="NCBI Taxonomy" id="1265313"/>
    <lineage>
        <taxon>Bacteria</taxon>
        <taxon>Pseudomonadati</taxon>
        <taxon>Pseudomonadota</taxon>
        <taxon>Gammaproteobacteria</taxon>
        <taxon>Cellvibrionales</taxon>
        <taxon>Halieaceae</taxon>
        <taxon>Pseudohaliea</taxon>
    </lineage>
</organism>
<keyword evidence="4" id="KW-0378">Hydrolase</keyword>
<comment type="caution">
    <text evidence="4">The sequence shown here is derived from an EMBL/GenBank/DDBJ whole genome shotgun (WGS) entry which is preliminary data.</text>
</comment>
<evidence type="ECO:0000256" key="2">
    <source>
        <dbReference type="SAM" id="SignalP"/>
    </source>
</evidence>
<dbReference type="GO" id="GO:0010411">
    <property type="term" value="P:xyloglucan metabolic process"/>
    <property type="evidence" value="ECO:0007669"/>
    <property type="project" value="TreeGrafter"/>
</dbReference>
<dbReference type="Gene3D" id="2.130.10.10">
    <property type="entry name" value="YVTN repeat-like/Quinoprotein amine dehydrogenase"/>
    <property type="match status" value="4"/>
</dbReference>
<accession>A0A095XST6</accession>
<reference evidence="4 5" key="1">
    <citation type="journal article" date="2014" name="Genome Announc.">
        <title>Genome Sequence of Gammaproteobacterial Pseudohaliea rubra Type Strain DSM 19751, Isolated from Coastal Seawater of the Mediterranean Sea.</title>
        <authorList>
            <person name="Spring S."/>
            <person name="Fiebig A."/>
            <person name="Riedel T."/>
            <person name="Goker M."/>
            <person name="Klenk H.P."/>
        </authorList>
    </citation>
    <scope>NUCLEOTIDE SEQUENCE [LARGE SCALE GENOMIC DNA]</scope>
    <source>
        <strain evidence="4 5">DSM 19751</strain>
    </source>
</reference>
<dbReference type="RefSeq" id="WP_035514136.1">
    <property type="nucleotide sequence ID" value="NZ_KN234747.1"/>
</dbReference>
<name>A0A095XST6_9GAMM</name>
<evidence type="ECO:0000259" key="3">
    <source>
        <dbReference type="Pfam" id="PF15902"/>
    </source>
</evidence>
<proteinExistence type="predicted"/>
<dbReference type="InterPro" id="IPR031778">
    <property type="entry name" value="Sortilin_N"/>
</dbReference>
<dbReference type="PANTHER" id="PTHR43739">
    <property type="entry name" value="XYLOGLUCANASE (EUROFUNG)"/>
    <property type="match status" value="1"/>
</dbReference>
<dbReference type="SUPFAM" id="SSF110296">
    <property type="entry name" value="Oligoxyloglucan reducing end-specific cellobiohydrolase"/>
    <property type="match status" value="2"/>
</dbReference>
<dbReference type="InterPro" id="IPR015943">
    <property type="entry name" value="WD40/YVTN_repeat-like_dom_sf"/>
</dbReference>
<evidence type="ECO:0000313" key="4">
    <source>
        <dbReference type="EMBL" id="KGE02731.1"/>
    </source>
</evidence>
<dbReference type="OrthoDB" id="5664384at2"/>